<evidence type="ECO:0000313" key="4">
    <source>
        <dbReference type="Proteomes" id="UP000836841"/>
    </source>
</evidence>
<feature type="binding site" evidence="1">
    <location>
        <position position="38"/>
    </location>
    <ligand>
        <name>ATP</name>
        <dbReference type="ChEBI" id="CHEBI:30616"/>
    </ligand>
</feature>
<evidence type="ECO:0000256" key="2">
    <source>
        <dbReference type="SAM" id="MobiDB-lite"/>
    </source>
</evidence>
<gene>
    <name evidence="3" type="ORF">TAV2_LOCUS3718</name>
</gene>
<dbReference type="GO" id="GO:0005524">
    <property type="term" value="F:ATP binding"/>
    <property type="evidence" value="ECO:0007669"/>
    <property type="project" value="UniProtKB-UniRule"/>
</dbReference>
<keyword evidence="4" id="KW-1185">Reference proteome</keyword>
<feature type="region of interest" description="Disordered" evidence="2">
    <location>
        <begin position="43"/>
        <end position="93"/>
    </location>
</feature>
<keyword evidence="1" id="KW-0067">ATP-binding</keyword>
<dbReference type="EMBL" id="OU466857">
    <property type="protein sequence ID" value="CAH2035671.1"/>
    <property type="molecule type" value="Genomic_DNA"/>
</dbReference>
<protein>
    <recommendedName>
        <fullName evidence="5">Protein kinase domain-containing protein</fullName>
    </recommendedName>
</protein>
<accession>A0AAU9RB10</accession>
<dbReference type="Proteomes" id="UP000836841">
    <property type="component" value="Chromosome 1"/>
</dbReference>
<dbReference type="SUPFAM" id="SSF56112">
    <property type="entry name" value="Protein kinase-like (PK-like)"/>
    <property type="match status" value="1"/>
</dbReference>
<proteinExistence type="predicted"/>
<evidence type="ECO:0000256" key="1">
    <source>
        <dbReference type="PROSITE-ProRule" id="PRU10141"/>
    </source>
</evidence>
<evidence type="ECO:0000313" key="3">
    <source>
        <dbReference type="EMBL" id="CAH2035671.1"/>
    </source>
</evidence>
<dbReference type="InterPro" id="IPR011009">
    <property type="entry name" value="Kinase-like_dom_sf"/>
</dbReference>
<reference evidence="3 4" key="1">
    <citation type="submission" date="2022-03" db="EMBL/GenBank/DDBJ databases">
        <authorList>
            <person name="Nunn A."/>
            <person name="Chopra R."/>
            <person name="Nunn A."/>
            <person name="Contreras Garrido A."/>
        </authorList>
    </citation>
    <scope>NUCLEOTIDE SEQUENCE [LARGE SCALE GENOMIC DNA]</scope>
</reference>
<dbReference type="InterPro" id="IPR017441">
    <property type="entry name" value="Protein_kinase_ATP_BS"/>
</dbReference>
<name>A0AAU9RB10_THLAR</name>
<evidence type="ECO:0008006" key="5">
    <source>
        <dbReference type="Google" id="ProtNLM"/>
    </source>
</evidence>
<organism evidence="3 4">
    <name type="scientific">Thlaspi arvense</name>
    <name type="common">Field penny-cress</name>
    <dbReference type="NCBI Taxonomy" id="13288"/>
    <lineage>
        <taxon>Eukaryota</taxon>
        <taxon>Viridiplantae</taxon>
        <taxon>Streptophyta</taxon>
        <taxon>Embryophyta</taxon>
        <taxon>Tracheophyta</taxon>
        <taxon>Spermatophyta</taxon>
        <taxon>Magnoliopsida</taxon>
        <taxon>eudicotyledons</taxon>
        <taxon>Gunneridae</taxon>
        <taxon>Pentapetalae</taxon>
        <taxon>rosids</taxon>
        <taxon>malvids</taxon>
        <taxon>Brassicales</taxon>
        <taxon>Brassicaceae</taxon>
        <taxon>Thlaspideae</taxon>
        <taxon>Thlaspi</taxon>
    </lineage>
</organism>
<dbReference type="AlphaFoldDB" id="A0AAU9RB10"/>
<sequence>MQSNEEFVKFLGEGSYGYVHLVKYTNPDGSSFHAAVKKLLHRRRRLRQSSERVTDPTPTQRKSENHRMLWRQTGTRSQLLREHSPQIASRVRT</sequence>
<dbReference type="PROSITE" id="PS00107">
    <property type="entry name" value="PROTEIN_KINASE_ATP"/>
    <property type="match status" value="1"/>
</dbReference>
<keyword evidence="1" id="KW-0547">Nucleotide-binding</keyword>